<feature type="binding site" evidence="1">
    <location>
        <begin position="178"/>
        <end position="179"/>
    </location>
    <ligand>
        <name>ATP</name>
        <dbReference type="ChEBI" id="CHEBI:30616"/>
    </ligand>
</feature>
<keyword evidence="1" id="KW-0093">Biotin biosynthesis</keyword>
<feature type="binding site" evidence="1">
    <location>
        <position position="57"/>
    </location>
    <ligand>
        <name>Mg(2+)</name>
        <dbReference type="ChEBI" id="CHEBI:18420"/>
    </ligand>
</feature>
<dbReference type="InterPro" id="IPR027417">
    <property type="entry name" value="P-loop_NTPase"/>
</dbReference>
<sequence length="244" mass="24373">MILAVTGTDTGVGKTVVTAALAAALAGTGHTVAVYKPVQTGEPPVADASPGAPRGGDIGEVGRLAGPGVVLSEGARLAEPMAPVAAAAAEGCGLPGLETHLAQIERLHGRADVVLVEGAGGLLVQLTGAGDTIADVCLAAGGRLAVVARPGLGTLNHTGLTLEAARARGVETAGVVLGSWPAHPTPVEVSNRATLRQMCSDAGIGWWGALPEGAGSWGSGRFTREALRWFVKRRVEVASAGPLR</sequence>
<dbReference type="PIRSF" id="PIRSF006755">
    <property type="entry name" value="DTB_synth"/>
    <property type="match status" value="1"/>
</dbReference>
<dbReference type="RefSeq" id="WP_229790853.1">
    <property type="nucleotide sequence ID" value="NZ_BMXK01000001.1"/>
</dbReference>
<dbReference type="SUPFAM" id="SSF52540">
    <property type="entry name" value="P-loop containing nucleoside triphosphate hydrolases"/>
    <property type="match status" value="1"/>
</dbReference>
<keyword evidence="1" id="KW-0067">ATP-binding</keyword>
<proteinExistence type="inferred from homology"/>
<comment type="subcellular location">
    <subcellularLocation>
        <location evidence="1">Cytoplasm</location>
    </subcellularLocation>
</comment>
<dbReference type="InterPro" id="IPR004472">
    <property type="entry name" value="DTB_synth_BioD"/>
</dbReference>
<keyword evidence="1" id="KW-0963">Cytoplasm</keyword>
<reference evidence="3" key="1">
    <citation type="journal article" date="2019" name="Int. J. Syst. Evol. Microbiol.">
        <title>The Global Catalogue of Microorganisms (GCM) 10K type strain sequencing project: providing services to taxonomists for standard genome sequencing and annotation.</title>
        <authorList>
            <consortium name="The Broad Institute Genomics Platform"/>
            <consortium name="The Broad Institute Genome Sequencing Center for Infectious Disease"/>
            <person name="Wu L."/>
            <person name="Ma J."/>
        </authorList>
    </citation>
    <scope>NUCLEOTIDE SEQUENCE [LARGE SCALE GENOMIC DNA]</scope>
    <source>
        <strain evidence="3">KCTC 19466</strain>
    </source>
</reference>
<feature type="binding site" evidence="1">
    <location>
        <begin position="11"/>
        <end position="16"/>
    </location>
    <ligand>
        <name>ATP</name>
        <dbReference type="ChEBI" id="CHEBI:30616"/>
    </ligand>
</feature>
<comment type="caution">
    <text evidence="1">Lacks conserved residue(s) required for the propagation of feature annotation.</text>
</comment>
<keyword evidence="1" id="KW-0460">Magnesium</keyword>
<organism evidence="2 3">
    <name type="scientific">Zhihengliuella salsuginis</name>
    <dbReference type="NCBI Taxonomy" id="578222"/>
    <lineage>
        <taxon>Bacteria</taxon>
        <taxon>Bacillati</taxon>
        <taxon>Actinomycetota</taxon>
        <taxon>Actinomycetes</taxon>
        <taxon>Micrococcales</taxon>
        <taxon>Micrococcaceae</taxon>
        <taxon>Zhihengliuella</taxon>
    </lineage>
</organism>
<keyword evidence="1" id="KW-0547">Nucleotide-binding</keyword>
<evidence type="ECO:0000313" key="3">
    <source>
        <dbReference type="Proteomes" id="UP000642819"/>
    </source>
</evidence>
<dbReference type="PANTHER" id="PTHR43210:SF5">
    <property type="entry name" value="DETHIOBIOTIN SYNTHETASE"/>
    <property type="match status" value="1"/>
</dbReference>
<dbReference type="Pfam" id="PF13500">
    <property type="entry name" value="AAA_26"/>
    <property type="match status" value="1"/>
</dbReference>
<accession>A0ABQ3GAB3</accession>
<comment type="similarity">
    <text evidence="1">Belongs to the dethiobiotin synthetase family.</text>
</comment>
<keyword evidence="1" id="KW-0436">Ligase</keyword>
<dbReference type="EC" id="6.3.3.3" evidence="1"/>
<dbReference type="EMBL" id="BMXK01000001">
    <property type="protein sequence ID" value="GHC99345.1"/>
    <property type="molecule type" value="Genomic_DNA"/>
</dbReference>
<protein>
    <recommendedName>
        <fullName evidence="1">ATP-dependent dethiobiotin synthetase BioD</fullName>
        <ecNumber evidence="1">6.3.3.3</ecNumber>
    </recommendedName>
    <alternativeName>
        <fullName evidence="1">DTB synthetase</fullName>
        <shortName evidence="1">DTBS</shortName>
    </alternativeName>
    <alternativeName>
        <fullName evidence="1">Dethiobiotin synthase</fullName>
    </alternativeName>
</protein>
<name>A0ABQ3GAB3_9MICC</name>
<feature type="binding site" evidence="1">
    <location>
        <position position="40"/>
    </location>
    <ligand>
        <name>substrate</name>
    </ligand>
</feature>
<keyword evidence="1" id="KW-0479">Metal-binding</keyword>
<comment type="caution">
    <text evidence="2">The sequence shown here is derived from an EMBL/GenBank/DDBJ whole genome shotgun (WGS) entry which is preliminary data.</text>
</comment>
<feature type="binding site" evidence="1">
    <location>
        <position position="117"/>
    </location>
    <ligand>
        <name>Mg(2+)</name>
        <dbReference type="ChEBI" id="CHEBI:18420"/>
    </ligand>
</feature>
<dbReference type="NCBIfam" id="TIGR00347">
    <property type="entry name" value="bioD"/>
    <property type="match status" value="1"/>
</dbReference>
<comment type="subunit">
    <text evidence="1">Homodimer.</text>
</comment>
<gene>
    <name evidence="1" type="primary">bioD</name>
    <name evidence="2" type="ORF">GCM10008096_01390</name>
</gene>
<keyword evidence="3" id="KW-1185">Reference proteome</keyword>
<comment type="function">
    <text evidence="1">Catalyzes a mechanistically unusual reaction, the ATP-dependent insertion of CO2 between the N7 and N8 nitrogen atoms of 7,8-diaminopelargonic acid (DAPA, also called 7,8-diammoniononanoate) to form a ureido ring.</text>
</comment>
<feature type="binding site" evidence="1">
    <location>
        <position position="57"/>
    </location>
    <ligand>
        <name>ATP</name>
        <dbReference type="ChEBI" id="CHEBI:30616"/>
    </ligand>
</feature>
<dbReference type="Gene3D" id="3.40.50.300">
    <property type="entry name" value="P-loop containing nucleotide triphosphate hydrolases"/>
    <property type="match status" value="1"/>
</dbReference>
<dbReference type="PANTHER" id="PTHR43210">
    <property type="entry name" value="DETHIOBIOTIN SYNTHETASE"/>
    <property type="match status" value="1"/>
</dbReference>
<dbReference type="CDD" id="cd03109">
    <property type="entry name" value="DTBS"/>
    <property type="match status" value="1"/>
</dbReference>
<feature type="binding site" evidence="1">
    <location>
        <position position="15"/>
    </location>
    <ligand>
        <name>Mg(2+)</name>
        <dbReference type="ChEBI" id="CHEBI:18420"/>
    </ligand>
</feature>
<comment type="catalytic activity">
    <reaction evidence="1">
        <text>(7R,8S)-7,8-diammoniononanoate + CO2 + ATP = (4R,5S)-dethiobiotin + ADP + phosphate + 3 H(+)</text>
        <dbReference type="Rhea" id="RHEA:15805"/>
        <dbReference type="ChEBI" id="CHEBI:15378"/>
        <dbReference type="ChEBI" id="CHEBI:16526"/>
        <dbReference type="ChEBI" id="CHEBI:30616"/>
        <dbReference type="ChEBI" id="CHEBI:43474"/>
        <dbReference type="ChEBI" id="CHEBI:149469"/>
        <dbReference type="ChEBI" id="CHEBI:149473"/>
        <dbReference type="ChEBI" id="CHEBI:456216"/>
        <dbReference type="EC" id="6.3.3.3"/>
    </reaction>
</comment>
<evidence type="ECO:0000256" key="1">
    <source>
        <dbReference type="HAMAP-Rule" id="MF_00336"/>
    </source>
</evidence>
<dbReference type="HAMAP" id="MF_00336">
    <property type="entry name" value="BioD"/>
    <property type="match status" value="1"/>
</dbReference>
<evidence type="ECO:0000313" key="2">
    <source>
        <dbReference type="EMBL" id="GHC99345.1"/>
    </source>
</evidence>
<feature type="active site" evidence="1">
    <location>
        <position position="36"/>
    </location>
</feature>
<comment type="pathway">
    <text evidence="1">Cofactor biosynthesis; biotin biosynthesis; biotin from 7,8-diaminononanoate: step 1/2.</text>
</comment>
<dbReference type="Proteomes" id="UP000642819">
    <property type="component" value="Unassembled WGS sequence"/>
</dbReference>
<comment type="cofactor">
    <cofactor evidence="1">
        <name>Mg(2+)</name>
        <dbReference type="ChEBI" id="CHEBI:18420"/>
    </cofactor>
</comment>
<feature type="binding site" evidence="1">
    <location>
        <begin position="117"/>
        <end position="120"/>
    </location>
    <ligand>
        <name>ATP</name>
        <dbReference type="ChEBI" id="CHEBI:30616"/>
    </ligand>
</feature>
<feature type="binding site" evidence="1">
    <location>
        <position position="212"/>
    </location>
    <ligand>
        <name>ATP</name>
        <dbReference type="ChEBI" id="CHEBI:30616"/>
    </ligand>
</feature>